<dbReference type="GO" id="GO:0000723">
    <property type="term" value="P:telomere maintenance"/>
    <property type="evidence" value="ECO:0007669"/>
    <property type="project" value="InterPro"/>
</dbReference>
<dbReference type="PANTHER" id="PTHR47642">
    <property type="entry name" value="ATP-DEPENDENT DNA HELICASE"/>
    <property type="match status" value="1"/>
</dbReference>
<evidence type="ECO:0000256" key="2">
    <source>
        <dbReference type="ARBA" id="ARBA00022763"/>
    </source>
</evidence>
<dbReference type="InterPro" id="IPR027417">
    <property type="entry name" value="P-loop_NTPase"/>
</dbReference>
<evidence type="ECO:0000256" key="4">
    <source>
        <dbReference type="ARBA" id="ARBA00022806"/>
    </source>
</evidence>
<dbReference type="Pfam" id="PF05970">
    <property type="entry name" value="PIF1"/>
    <property type="match status" value="1"/>
</dbReference>
<name>A0A6C0EFE6_9ZZZZ</name>
<dbReference type="PANTHER" id="PTHR47642:SF5">
    <property type="entry name" value="ATP-DEPENDENT DNA HELICASE"/>
    <property type="match status" value="1"/>
</dbReference>
<dbReference type="Gene3D" id="3.40.50.300">
    <property type="entry name" value="P-loop containing nucleotide triphosphate hydrolases"/>
    <property type="match status" value="1"/>
</dbReference>
<evidence type="ECO:0000259" key="9">
    <source>
        <dbReference type="SMART" id="SM00382"/>
    </source>
</evidence>
<evidence type="ECO:0000256" key="6">
    <source>
        <dbReference type="ARBA" id="ARBA00023125"/>
    </source>
</evidence>
<reference evidence="10" key="1">
    <citation type="journal article" date="2020" name="Nature">
        <title>Giant virus diversity and host interactions through global metagenomics.</title>
        <authorList>
            <person name="Schulz F."/>
            <person name="Roux S."/>
            <person name="Paez-Espino D."/>
            <person name="Jungbluth S."/>
            <person name="Walsh D.A."/>
            <person name="Denef V.J."/>
            <person name="McMahon K.D."/>
            <person name="Konstantinidis K.T."/>
            <person name="Eloe-Fadrosh E.A."/>
            <person name="Kyrpides N.C."/>
            <person name="Woyke T."/>
        </authorList>
    </citation>
    <scope>NUCLEOTIDE SEQUENCE</scope>
    <source>
        <strain evidence="10">GVMAG-M-3300023179-33</strain>
    </source>
</reference>
<evidence type="ECO:0000256" key="7">
    <source>
        <dbReference type="ARBA" id="ARBA00023204"/>
    </source>
</evidence>
<keyword evidence="1" id="KW-0547">Nucleotide-binding</keyword>
<dbReference type="CDD" id="cd18037">
    <property type="entry name" value="DEXSc_Pif1_like"/>
    <property type="match status" value="1"/>
</dbReference>
<dbReference type="AlphaFoldDB" id="A0A6C0EFE6"/>
<sequence>MNINNLSPEQKYALYKFKRGENLFITGPGGTGKTFLIRHLINSAKESKKNVQVCALTGCASVLLNCGARTIHSWSGIKLARGDTNTIIESVLRSNRTVKNWQSVKILIVDEVSMMSKKIFNILNEIGKRVRHSPLPFGGIQLIFTGDFFQLPPVGNNMNDPGSEEFCFESDDWYKVFAMENHIELNSIFRQQDQDYIDILNEIRRGELSEKNADKLEKYVGREYVKTDNNLYTPTKLFPTRAKTDYINNMMFNTLDEDEYHLELGVKTDCTVLLDGGNGKNGGKAFTYEQILKCQRMTLQEREYEIENLKNNTPCEKILKLKVGSNVLCCANLDLDSGICNGSQGIVTRIEELGEATIIEVKFTNGITRVIEPHWWQSEEYPCIAIKQYPLLLSWAMTIHKIQGATLDMAEIDIGSSIFEYGQTYVALSRIKSLNGLYLSDFNPSKIKPNPKVINFYKGIPKIDLHEVEKGETNTNTTSNIFSKFAYKESDECELEEEEIEYDYSE</sequence>
<dbReference type="InterPro" id="IPR051055">
    <property type="entry name" value="PIF1_helicase"/>
</dbReference>
<dbReference type="CDD" id="cd18809">
    <property type="entry name" value="SF1_C_RecD"/>
    <property type="match status" value="1"/>
</dbReference>
<dbReference type="GO" id="GO:0006281">
    <property type="term" value="P:DNA repair"/>
    <property type="evidence" value="ECO:0007669"/>
    <property type="project" value="InterPro"/>
</dbReference>
<evidence type="ECO:0000256" key="1">
    <source>
        <dbReference type="ARBA" id="ARBA00022741"/>
    </source>
</evidence>
<keyword evidence="7" id="KW-0234">DNA repair</keyword>
<dbReference type="InterPro" id="IPR049163">
    <property type="entry name" value="Pif1-like_2B_dom"/>
</dbReference>
<evidence type="ECO:0000313" key="10">
    <source>
        <dbReference type="EMBL" id="QHT27311.1"/>
    </source>
</evidence>
<keyword evidence="4" id="KW-0347">Helicase</keyword>
<accession>A0A6C0EFE6</accession>
<dbReference type="InterPro" id="IPR003593">
    <property type="entry name" value="AAA+_ATPase"/>
</dbReference>
<keyword evidence="5" id="KW-0067">ATP-binding</keyword>
<dbReference type="EMBL" id="MN739821">
    <property type="protein sequence ID" value="QHT27311.1"/>
    <property type="molecule type" value="Genomic_DNA"/>
</dbReference>
<evidence type="ECO:0000256" key="3">
    <source>
        <dbReference type="ARBA" id="ARBA00022801"/>
    </source>
</evidence>
<organism evidence="10">
    <name type="scientific">viral metagenome</name>
    <dbReference type="NCBI Taxonomy" id="1070528"/>
    <lineage>
        <taxon>unclassified sequences</taxon>
        <taxon>metagenomes</taxon>
        <taxon>organismal metagenomes</taxon>
    </lineage>
</organism>
<dbReference type="SMART" id="SM00382">
    <property type="entry name" value="AAA"/>
    <property type="match status" value="1"/>
</dbReference>
<dbReference type="GO" id="GO:0003678">
    <property type="term" value="F:DNA helicase activity"/>
    <property type="evidence" value="ECO:0007669"/>
    <property type="project" value="InterPro"/>
</dbReference>
<feature type="domain" description="AAA+ ATPase" evidence="9">
    <location>
        <begin position="19"/>
        <end position="172"/>
    </location>
</feature>
<keyword evidence="8" id="KW-0413">Isomerase</keyword>
<evidence type="ECO:0000256" key="5">
    <source>
        <dbReference type="ARBA" id="ARBA00022840"/>
    </source>
</evidence>
<protein>
    <recommendedName>
        <fullName evidence="9">AAA+ ATPase domain-containing protein</fullName>
    </recommendedName>
</protein>
<dbReference type="InterPro" id="IPR010285">
    <property type="entry name" value="DNA_helicase_pif1-like_DEAD"/>
</dbReference>
<keyword evidence="2" id="KW-0227">DNA damage</keyword>
<keyword evidence="3" id="KW-0378">Hydrolase</keyword>
<evidence type="ECO:0000256" key="8">
    <source>
        <dbReference type="ARBA" id="ARBA00023235"/>
    </source>
</evidence>
<proteinExistence type="predicted"/>
<dbReference type="Pfam" id="PF21530">
    <property type="entry name" value="Pif1_2B_dom"/>
    <property type="match status" value="1"/>
</dbReference>
<dbReference type="SUPFAM" id="SSF52540">
    <property type="entry name" value="P-loop containing nucleoside triphosphate hydrolases"/>
    <property type="match status" value="2"/>
</dbReference>
<keyword evidence="6" id="KW-0238">DNA-binding</keyword>